<dbReference type="InParanoid" id="A0A0D0CI36"/>
<protein>
    <submittedName>
        <fullName evidence="2">Uncharacterized protein</fullName>
    </submittedName>
</protein>
<reference evidence="2 3" key="1">
    <citation type="submission" date="2014-04" db="EMBL/GenBank/DDBJ databases">
        <authorList>
            <consortium name="DOE Joint Genome Institute"/>
            <person name="Kuo A."/>
            <person name="Kohler A."/>
            <person name="Jargeat P."/>
            <person name="Nagy L.G."/>
            <person name="Floudas D."/>
            <person name="Copeland A."/>
            <person name="Barry K.W."/>
            <person name="Cichocki N."/>
            <person name="Veneault-Fourrey C."/>
            <person name="LaButti K."/>
            <person name="Lindquist E.A."/>
            <person name="Lipzen A."/>
            <person name="Lundell T."/>
            <person name="Morin E."/>
            <person name="Murat C."/>
            <person name="Sun H."/>
            <person name="Tunlid A."/>
            <person name="Henrissat B."/>
            <person name="Grigoriev I.V."/>
            <person name="Hibbett D.S."/>
            <person name="Martin F."/>
            <person name="Nordberg H.P."/>
            <person name="Cantor M.N."/>
            <person name="Hua S.X."/>
        </authorList>
    </citation>
    <scope>NUCLEOTIDE SEQUENCE [LARGE SCALE GENOMIC DNA]</scope>
    <source>
        <strain evidence="2 3">Ve08.2h10</strain>
    </source>
</reference>
<proteinExistence type="predicted"/>
<dbReference type="AlphaFoldDB" id="A0A0D0CI36"/>
<keyword evidence="3" id="KW-1185">Reference proteome</keyword>
<gene>
    <name evidence="2" type="ORF">PAXRUDRAFT_520138</name>
</gene>
<evidence type="ECO:0000313" key="3">
    <source>
        <dbReference type="Proteomes" id="UP000054538"/>
    </source>
</evidence>
<evidence type="ECO:0000313" key="2">
    <source>
        <dbReference type="EMBL" id="KIK74843.1"/>
    </source>
</evidence>
<sequence>MGIVQDHIVSLPYETCSWTGITGAAECGRPYTIQIASSDPVFHPTASLNSVISKRESLPSTKPLDPPQANQPNGYHTGLQYVGQQSVEGRWNTQSRLTRLVPYKWTGIPKLSALLGELVRFDDNECVS</sequence>
<dbReference type="HOGENOM" id="CLU_1960289_0_0_1"/>
<dbReference type="EMBL" id="KN828522">
    <property type="protein sequence ID" value="KIK74843.1"/>
    <property type="molecule type" value="Genomic_DNA"/>
</dbReference>
<name>A0A0D0CI36_9AGAM</name>
<dbReference type="Proteomes" id="UP000054538">
    <property type="component" value="Unassembled WGS sequence"/>
</dbReference>
<accession>A0A0D0CI36</accession>
<evidence type="ECO:0000256" key="1">
    <source>
        <dbReference type="SAM" id="MobiDB-lite"/>
    </source>
</evidence>
<feature type="region of interest" description="Disordered" evidence="1">
    <location>
        <begin position="53"/>
        <end position="77"/>
    </location>
</feature>
<reference evidence="3" key="2">
    <citation type="submission" date="2015-01" db="EMBL/GenBank/DDBJ databases">
        <title>Evolutionary Origins and Diversification of the Mycorrhizal Mutualists.</title>
        <authorList>
            <consortium name="DOE Joint Genome Institute"/>
            <consortium name="Mycorrhizal Genomics Consortium"/>
            <person name="Kohler A."/>
            <person name="Kuo A."/>
            <person name="Nagy L.G."/>
            <person name="Floudas D."/>
            <person name="Copeland A."/>
            <person name="Barry K.W."/>
            <person name="Cichocki N."/>
            <person name="Veneault-Fourrey C."/>
            <person name="LaButti K."/>
            <person name="Lindquist E.A."/>
            <person name="Lipzen A."/>
            <person name="Lundell T."/>
            <person name="Morin E."/>
            <person name="Murat C."/>
            <person name="Riley R."/>
            <person name="Ohm R."/>
            <person name="Sun H."/>
            <person name="Tunlid A."/>
            <person name="Henrissat B."/>
            <person name="Grigoriev I.V."/>
            <person name="Hibbett D.S."/>
            <person name="Martin F."/>
        </authorList>
    </citation>
    <scope>NUCLEOTIDE SEQUENCE [LARGE SCALE GENOMIC DNA]</scope>
    <source>
        <strain evidence="3">Ve08.2h10</strain>
    </source>
</reference>
<organism evidence="2 3">
    <name type="scientific">Paxillus rubicundulus Ve08.2h10</name>
    <dbReference type="NCBI Taxonomy" id="930991"/>
    <lineage>
        <taxon>Eukaryota</taxon>
        <taxon>Fungi</taxon>
        <taxon>Dikarya</taxon>
        <taxon>Basidiomycota</taxon>
        <taxon>Agaricomycotina</taxon>
        <taxon>Agaricomycetes</taxon>
        <taxon>Agaricomycetidae</taxon>
        <taxon>Boletales</taxon>
        <taxon>Paxilineae</taxon>
        <taxon>Paxillaceae</taxon>
        <taxon>Paxillus</taxon>
    </lineage>
</organism>